<evidence type="ECO:0000256" key="3">
    <source>
        <dbReference type="ARBA" id="ARBA00022746"/>
    </source>
</evidence>
<evidence type="ECO:0000313" key="8">
    <source>
        <dbReference type="Proteomes" id="UP000199226"/>
    </source>
</evidence>
<dbReference type="NCBIfam" id="NF042421">
    <property type="entry name" value="hydcarot_desat_CrtD"/>
    <property type="match status" value="1"/>
</dbReference>
<keyword evidence="8" id="KW-1185">Reference proteome</keyword>
<comment type="similarity">
    <text evidence="2 5">Belongs to the carotenoid/retinoid oxidoreductase family.</text>
</comment>
<dbReference type="SUPFAM" id="SSF51905">
    <property type="entry name" value="FAD/NAD(P)-binding domain"/>
    <property type="match status" value="1"/>
</dbReference>
<sequence length="486" mass="55163">MSKAIVIGAGIAGIASAIRLAIKGYQVDVFEAGPIAGGKLSEINLGEFRFDTGPSLFTMPQYVDELFTLAGKDPGEYFQYEKLETVCNYFYEDGTRISAFADRTKFSEEIAEKTMDSAESVIRFLEKSKDIYEITNSVFLQRSLHKFSSYLNWRTFRSLLRFSEIDAFRSMNKAIEANFKDYKTIRFFNRYATYNGSNPYKAPATLNVIPHFEQHFGAYFPIGGMYAIASSLVKLAIDLGVKFNFNCYVDEIEVKNDKVSGVKVKGMSHPADLVISNMDVWYTYQKLLKGFTIPERIRQQERSSSALIFYWGISRTFPELEMHNIFFTENYREEFKQIWEDKTIYTDPTIYVNISSKNKLDDAPEGSENWFTMINVPSDTGQNWDELIIEARKNIIEKLSRNLGVDVSKLITCEEILDPRGIDSKTFSYQGSLYGSSSNSQFSAFLRHANFSSKIDNLYFVGGSVHPGGGIPLALLSAKIVEGLIK</sequence>
<dbReference type="InterPro" id="IPR014105">
    <property type="entry name" value="Carotenoid/retinoid_OxRdtase"/>
</dbReference>
<evidence type="ECO:0000256" key="1">
    <source>
        <dbReference type="ARBA" id="ARBA00004829"/>
    </source>
</evidence>
<dbReference type="Pfam" id="PF01593">
    <property type="entry name" value="Amino_oxidase"/>
    <property type="match status" value="1"/>
</dbReference>
<evidence type="ECO:0000256" key="5">
    <source>
        <dbReference type="RuleBase" id="RU362075"/>
    </source>
</evidence>
<keyword evidence="3 5" id="KW-0125">Carotenoid biosynthesis</keyword>
<dbReference type="RefSeq" id="WP_090704230.1">
    <property type="nucleotide sequence ID" value="NZ_FNHH01000011.1"/>
</dbReference>
<name>A0A1G9STX4_9SPHI</name>
<dbReference type="NCBIfam" id="TIGR02734">
    <property type="entry name" value="crtI_fam"/>
    <property type="match status" value="1"/>
</dbReference>
<comment type="pathway">
    <text evidence="1 5">Carotenoid biosynthesis.</text>
</comment>
<dbReference type="OrthoDB" id="9774675at2"/>
<evidence type="ECO:0000256" key="2">
    <source>
        <dbReference type="ARBA" id="ARBA00006046"/>
    </source>
</evidence>
<evidence type="ECO:0000313" key="7">
    <source>
        <dbReference type="EMBL" id="SDM38807.1"/>
    </source>
</evidence>
<feature type="domain" description="Amine oxidase" evidence="6">
    <location>
        <begin position="11"/>
        <end position="479"/>
    </location>
</feature>
<dbReference type="GO" id="GO:0016491">
    <property type="term" value="F:oxidoreductase activity"/>
    <property type="evidence" value="ECO:0007669"/>
    <property type="project" value="UniProtKB-KW"/>
</dbReference>
<keyword evidence="4 5" id="KW-0560">Oxidoreductase</keyword>
<accession>A0A1G9STX4</accession>
<reference evidence="8" key="1">
    <citation type="submission" date="2016-10" db="EMBL/GenBank/DDBJ databases">
        <authorList>
            <person name="Varghese N."/>
            <person name="Submissions S."/>
        </authorList>
    </citation>
    <scope>NUCLEOTIDE SEQUENCE [LARGE SCALE GENOMIC DNA]</scope>
    <source>
        <strain evidence="8">DSM 24536</strain>
    </source>
</reference>
<dbReference type="STRING" id="990371.SAMN05421813_11125"/>
<dbReference type="Gene3D" id="3.50.50.60">
    <property type="entry name" value="FAD/NAD(P)-binding domain"/>
    <property type="match status" value="2"/>
</dbReference>
<dbReference type="PANTHER" id="PTHR43734">
    <property type="entry name" value="PHYTOENE DESATURASE"/>
    <property type="match status" value="1"/>
</dbReference>
<protein>
    <submittedName>
        <fullName evidence="7">Phytoene desaturase</fullName>
    </submittedName>
</protein>
<dbReference type="Proteomes" id="UP000199226">
    <property type="component" value="Unassembled WGS sequence"/>
</dbReference>
<organism evidence="7 8">
    <name type="scientific">Daejeonella rubra</name>
    <dbReference type="NCBI Taxonomy" id="990371"/>
    <lineage>
        <taxon>Bacteria</taxon>
        <taxon>Pseudomonadati</taxon>
        <taxon>Bacteroidota</taxon>
        <taxon>Sphingobacteriia</taxon>
        <taxon>Sphingobacteriales</taxon>
        <taxon>Sphingobacteriaceae</taxon>
        <taxon>Daejeonella</taxon>
    </lineage>
</organism>
<dbReference type="InterPro" id="IPR002937">
    <property type="entry name" value="Amino_oxidase"/>
</dbReference>
<dbReference type="AlphaFoldDB" id="A0A1G9STX4"/>
<gene>
    <name evidence="7" type="ORF">SAMN05421813_11125</name>
</gene>
<dbReference type="EMBL" id="FNHH01000011">
    <property type="protein sequence ID" value="SDM38807.1"/>
    <property type="molecule type" value="Genomic_DNA"/>
</dbReference>
<evidence type="ECO:0000256" key="4">
    <source>
        <dbReference type="ARBA" id="ARBA00023002"/>
    </source>
</evidence>
<dbReference type="PANTHER" id="PTHR43734:SF7">
    <property type="entry name" value="4,4'-DIAPONEUROSPORENE OXYGENASE"/>
    <property type="match status" value="1"/>
</dbReference>
<dbReference type="InterPro" id="IPR054840">
    <property type="entry name" value="hydcarot_desat_CrtD"/>
</dbReference>
<dbReference type="GO" id="GO:0016117">
    <property type="term" value="P:carotenoid biosynthetic process"/>
    <property type="evidence" value="ECO:0007669"/>
    <property type="project" value="UniProtKB-KW"/>
</dbReference>
<proteinExistence type="inferred from homology"/>
<evidence type="ECO:0000259" key="6">
    <source>
        <dbReference type="Pfam" id="PF01593"/>
    </source>
</evidence>
<dbReference type="InterPro" id="IPR036188">
    <property type="entry name" value="FAD/NAD-bd_sf"/>
</dbReference>